<name>A0AAN9LM72_CANGL</name>
<reference evidence="2 3" key="1">
    <citation type="submission" date="2024-01" db="EMBL/GenBank/DDBJ databases">
        <title>The genomes of 5 underutilized Papilionoideae crops provide insights into root nodulation and disease resistanc.</title>
        <authorList>
            <person name="Jiang F."/>
        </authorList>
    </citation>
    <scope>NUCLEOTIDE SEQUENCE [LARGE SCALE GENOMIC DNA]</scope>
    <source>
        <strain evidence="2">LVBAO_FW01</strain>
        <tissue evidence="2">Leaves</tissue>
    </source>
</reference>
<dbReference type="Proteomes" id="UP001367508">
    <property type="component" value="Unassembled WGS sequence"/>
</dbReference>
<keyword evidence="3" id="KW-1185">Reference proteome</keyword>
<evidence type="ECO:0000313" key="2">
    <source>
        <dbReference type="EMBL" id="KAK7338534.1"/>
    </source>
</evidence>
<dbReference type="EMBL" id="JAYMYQ010000004">
    <property type="protein sequence ID" value="KAK7338534.1"/>
    <property type="molecule type" value="Genomic_DNA"/>
</dbReference>
<comment type="caution">
    <text evidence="2">The sequence shown here is derived from an EMBL/GenBank/DDBJ whole genome shotgun (WGS) entry which is preliminary data.</text>
</comment>
<sequence length="189" mass="21080">MWMVLIARYKHQRIYYTGLASASKPAYVIRCDHDRRSGALHSEHSLDSDPVTPNDHAATGGVDGPGGPVCWILEVLDRIRGERRLPVNGRSGGKPKGVRRRLVQSLAGGIQRQRSLKAITPEVEVIQFTTLRALFSLLRSMLGQRLCEWAFRGQVVIGRDSFQGICCSARSLLTESGSRSYLRSARSRY</sequence>
<evidence type="ECO:0000313" key="3">
    <source>
        <dbReference type="Proteomes" id="UP001367508"/>
    </source>
</evidence>
<organism evidence="2 3">
    <name type="scientific">Canavalia gladiata</name>
    <name type="common">Sword bean</name>
    <name type="synonym">Dolichos gladiatus</name>
    <dbReference type="NCBI Taxonomy" id="3824"/>
    <lineage>
        <taxon>Eukaryota</taxon>
        <taxon>Viridiplantae</taxon>
        <taxon>Streptophyta</taxon>
        <taxon>Embryophyta</taxon>
        <taxon>Tracheophyta</taxon>
        <taxon>Spermatophyta</taxon>
        <taxon>Magnoliopsida</taxon>
        <taxon>eudicotyledons</taxon>
        <taxon>Gunneridae</taxon>
        <taxon>Pentapetalae</taxon>
        <taxon>rosids</taxon>
        <taxon>fabids</taxon>
        <taxon>Fabales</taxon>
        <taxon>Fabaceae</taxon>
        <taxon>Papilionoideae</taxon>
        <taxon>50 kb inversion clade</taxon>
        <taxon>NPAAA clade</taxon>
        <taxon>indigoferoid/millettioid clade</taxon>
        <taxon>Phaseoleae</taxon>
        <taxon>Canavalia</taxon>
    </lineage>
</organism>
<feature type="region of interest" description="Disordered" evidence="1">
    <location>
        <begin position="39"/>
        <end position="61"/>
    </location>
</feature>
<evidence type="ECO:0000256" key="1">
    <source>
        <dbReference type="SAM" id="MobiDB-lite"/>
    </source>
</evidence>
<proteinExistence type="predicted"/>
<gene>
    <name evidence="2" type="ORF">VNO77_19147</name>
</gene>
<protein>
    <submittedName>
        <fullName evidence="2">Uncharacterized protein</fullName>
    </submittedName>
</protein>
<dbReference type="AlphaFoldDB" id="A0AAN9LM72"/>
<accession>A0AAN9LM72</accession>